<dbReference type="Proteomes" id="UP001370490">
    <property type="component" value="Unassembled WGS sequence"/>
</dbReference>
<feature type="non-terminal residue" evidence="1">
    <location>
        <position position="70"/>
    </location>
</feature>
<protein>
    <submittedName>
        <fullName evidence="1">Uncharacterized protein</fullName>
    </submittedName>
</protein>
<dbReference type="AlphaFoldDB" id="A0AAN8YX45"/>
<name>A0AAN8YX45_9MAGN</name>
<keyword evidence="2" id="KW-1185">Reference proteome</keyword>
<reference evidence="1 2" key="1">
    <citation type="submission" date="2023-12" db="EMBL/GenBank/DDBJ databases">
        <title>A high-quality genome assembly for Dillenia turbinata (Dilleniales).</title>
        <authorList>
            <person name="Chanderbali A."/>
        </authorList>
    </citation>
    <scope>NUCLEOTIDE SEQUENCE [LARGE SCALE GENOMIC DNA]</scope>
    <source>
        <strain evidence="1">LSX21</strain>
        <tissue evidence="1">Leaf</tissue>
    </source>
</reference>
<evidence type="ECO:0000313" key="2">
    <source>
        <dbReference type="Proteomes" id="UP001370490"/>
    </source>
</evidence>
<evidence type="ECO:0000313" key="1">
    <source>
        <dbReference type="EMBL" id="KAK6916082.1"/>
    </source>
</evidence>
<accession>A0AAN8YX45</accession>
<proteinExistence type="predicted"/>
<gene>
    <name evidence="1" type="ORF">RJ641_018943</name>
</gene>
<organism evidence="1 2">
    <name type="scientific">Dillenia turbinata</name>
    <dbReference type="NCBI Taxonomy" id="194707"/>
    <lineage>
        <taxon>Eukaryota</taxon>
        <taxon>Viridiplantae</taxon>
        <taxon>Streptophyta</taxon>
        <taxon>Embryophyta</taxon>
        <taxon>Tracheophyta</taxon>
        <taxon>Spermatophyta</taxon>
        <taxon>Magnoliopsida</taxon>
        <taxon>eudicotyledons</taxon>
        <taxon>Gunneridae</taxon>
        <taxon>Pentapetalae</taxon>
        <taxon>Dilleniales</taxon>
        <taxon>Dilleniaceae</taxon>
        <taxon>Dillenia</taxon>
    </lineage>
</organism>
<sequence>MLIAHFKAKHFYGLGYNRLLVLPWSKGNKEEETTWKIQLIYEKVSTHLLKHFNGVPPHLGRSELEGAGAK</sequence>
<dbReference type="EMBL" id="JBAMMX010000024">
    <property type="protein sequence ID" value="KAK6916082.1"/>
    <property type="molecule type" value="Genomic_DNA"/>
</dbReference>
<comment type="caution">
    <text evidence="1">The sequence shown here is derived from an EMBL/GenBank/DDBJ whole genome shotgun (WGS) entry which is preliminary data.</text>
</comment>